<evidence type="ECO:0000256" key="2">
    <source>
        <dbReference type="ARBA" id="ARBA00022832"/>
    </source>
</evidence>
<dbReference type="InterPro" id="IPR020845">
    <property type="entry name" value="AMP-binding_CS"/>
</dbReference>
<proteinExistence type="predicted"/>
<dbReference type="AlphaFoldDB" id="A0A0F9W8R1"/>
<dbReference type="SUPFAM" id="SSF56801">
    <property type="entry name" value="Acetyl-CoA synthetase-like"/>
    <property type="match status" value="1"/>
</dbReference>
<dbReference type="GO" id="GO:0005783">
    <property type="term" value="C:endoplasmic reticulum"/>
    <property type="evidence" value="ECO:0007669"/>
    <property type="project" value="TreeGrafter"/>
</dbReference>
<dbReference type="InterPro" id="IPR042099">
    <property type="entry name" value="ANL_N_sf"/>
</dbReference>
<gene>
    <name evidence="5" type="ORF">LCGC14_0046380</name>
</gene>
<protein>
    <recommendedName>
        <fullName evidence="4">AMP-dependent synthetase/ligase domain-containing protein</fullName>
    </recommendedName>
</protein>
<organism evidence="5">
    <name type="scientific">marine sediment metagenome</name>
    <dbReference type="NCBI Taxonomy" id="412755"/>
    <lineage>
        <taxon>unclassified sequences</taxon>
        <taxon>metagenomes</taxon>
        <taxon>ecological metagenomes</taxon>
    </lineage>
</organism>
<dbReference type="GO" id="GO:0004467">
    <property type="term" value="F:long-chain fatty acid-CoA ligase activity"/>
    <property type="evidence" value="ECO:0007669"/>
    <property type="project" value="TreeGrafter"/>
</dbReference>
<keyword evidence="2" id="KW-0276">Fatty acid metabolism</keyword>
<dbReference type="GO" id="GO:0016020">
    <property type="term" value="C:membrane"/>
    <property type="evidence" value="ECO:0007669"/>
    <property type="project" value="TreeGrafter"/>
</dbReference>
<evidence type="ECO:0000256" key="1">
    <source>
        <dbReference type="ARBA" id="ARBA00022598"/>
    </source>
</evidence>
<evidence type="ECO:0000256" key="3">
    <source>
        <dbReference type="ARBA" id="ARBA00023098"/>
    </source>
</evidence>
<evidence type="ECO:0000259" key="4">
    <source>
        <dbReference type="Pfam" id="PF00501"/>
    </source>
</evidence>
<dbReference type="Pfam" id="PF00501">
    <property type="entry name" value="AMP-binding"/>
    <property type="match status" value="1"/>
</dbReference>
<dbReference type="Pfam" id="PF23562">
    <property type="entry name" value="AMP-binding_C_3"/>
    <property type="match status" value="1"/>
</dbReference>
<reference evidence="5" key="1">
    <citation type="journal article" date="2015" name="Nature">
        <title>Complex archaea that bridge the gap between prokaryotes and eukaryotes.</title>
        <authorList>
            <person name="Spang A."/>
            <person name="Saw J.H."/>
            <person name="Jorgensen S.L."/>
            <person name="Zaremba-Niedzwiedzka K."/>
            <person name="Martijn J."/>
            <person name="Lind A.E."/>
            <person name="van Eijk R."/>
            <person name="Schleper C."/>
            <person name="Guy L."/>
            <person name="Ettema T.J."/>
        </authorList>
    </citation>
    <scope>NUCLEOTIDE SEQUENCE</scope>
</reference>
<feature type="domain" description="AMP-dependent synthetase/ligase" evidence="4">
    <location>
        <begin position="29"/>
        <end position="449"/>
    </location>
</feature>
<accession>A0A0F9W8R1</accession>
<comment type="caution">
    <text evidence="5">The sequence shown here is derived from an EMBL/GenBank/DDBJ whole genome shotgun (WGS) entry which is preliminary data.</text>
</comment>
<keyword evidence="1" id="KW-0436">Ligase</keyword>
<sequence>MVKQRTAMVYTDPAVTQSETLPQVLLARAKFTPDALAERHKRLGIWREFTWSDVLEKVRALALGLEAKGLKAGDSVMLIGENEPEHFWAEYAVQSLGGKILSVYPDQTADEILYLAEDSQTRVFLAQDQEQVDKCIEVADTYNGAIAIVFWDGSGLWNYDHPLLNSFDSISDAGRQVHAAEPSRFEEHVKRGRAEDIAMLSYTSGTTGKPKGVIISHRYLFDNSSRVMGAIDIAPGTEYLTYISPAWVTEQIFGLSIGLIAPMVVNFPEGPEEVLDNIRELAVDALVFSPRQWENLASIVQARMLGAGKFRTAMYNWGMKVGRDVHVERLEGRSPRLAARLQLPFAEALVLHHLRDNLGLGKAKNAMSGGALMAPDVFRMFHAMGVKLRNVYGATEIGLLTAHMGKSYQLETSGSWMQTNTTYGDLLEYRVSPEGELHVRGGSGFGGYHGKPDKTAEALTEDGWYETGDAVSMTDDGELLFFDRVKDMRRLANGHSYPPQFIETRLRYSPFIKDLMTLGDEARGFVSALINIDMEVLGRWAEENKISFSTYTDLSQKPEILELIKGEVARINALLPEGSRVARFANFPKELDPDEGELTRSRKLRRAFLEERYAKLVDAIYGGDDMTDLEIAVTYQDGRQGVLKATVRVSDVENASKAATLQSQT</sequence>
<dbReference type="PANTHER" id="PTHR43272:SF32">
    <property type="entry name" value="AMP-DEPENDENT SYNTHETASE_LIGASE DOMAIN-CONTAINING PROTEIN"/>
    <property type="match status" value="1"/>
</dbReference>
<dbReference type="Gene3D" id="3.40.50.12780">
    <property type="entry name" value="N-terminal domain of ligase-like"/>
    <property type="match status" value="1"/>
</dbReference>
<dbReference type="InterPro" id="IPR000873">
    <property type="entry name" value="AMP-dep_synth/lig_dom"/>
</dbReference>
<evidence type="ECO:0000313" key="5">
    <source>
        <dbReference type="EMBL" id="KKO08698.1"/>
    </source>
</evidence>
<keyword evidence="3" id="KW-0443">Lipid metabolism</keyword>
<dbReference type="EMBL" id="LAZR01000009">
    <property type="protein sequence ID" value="KKO08698.1"/>
    <property type="molecule type" value="Genomic_DNA"/>
</dbReference>
<dbReference type="PROSITE" id="PS00455">
    <property type="entry name" value="AMP_BINDING"/>
    <property type="match status" value="1"/>
</dbReference>
<dbReference type="PANTHER" id="PTHR43272">
    <property type="entry name" value="LONG-CHAIN-FATTY-ACID--COA LIGASE"/>
    <property type="match status" value="1"/>
</dbReference>
<name>A0A0F9W8R1_9ZZZZ</name>